<dbReference type="Proteomes" id="UP001066276">
    <property type="component" value="Chromosome 2_2"/>
</dbReference>
<dbReference type="EMBL" id="JANPWB010000004">
    <property type="protein sequence ID" value="KAJ1191923.1"/>
    <property type="molecule type" value="Genomic_DNA"/>
</dbReference>
<evidence type="ECO:0000256" key="1">
    <source>
        <dbReference type="SAM" id="MobiDB-lite"/>
    </source>
</evidence>
<keyword evidence="3" id="KW-1185">Reference proteome</keyword>
<name>A0AAV7USS7_PLEWA</name>
<dbReference type="AlphaFoldDB" id="A0AAV7USS7"/>
<proteinExistence type="predicted"/>
<comment type="caution">
    <text evidence="2">The sequence shown here is derived from an EMBL/GenBank/DDBJ whole genome shotgun (WGS) entry which is preliminary data.</text>
</comment>
<protein>
    <submittedName>
        <fullName evidence="2">Uncharacterized protein</fullName>
    </submittedName>
</protein>
<reference evidence="2" key="1">
    <citation type="journal article" date="2022" name="bioRxiv">
        <title>Sequencing and chromosome-scale assembly of the giantPleurodeles waltlgenome.</title>
        <authorList>
            <person name="Brown T."/>
            <person name="Elewa A."/>
            <person name="Iarovenko S."/>
            <person name="Subramanian E."/>
            <person name="Araus A.J."/>
            <person name="Petzold A."/>
            <person name="Susuki M."/>
            <person name="Suzuki K.-i.T."/>
            <person name="Hayashi T."/>
            <person name="Toyoda A."/>
            <person name="Oliveira C."/>
            <person name="Osipova E."/>
            <person name="Leigh N.D."/>
            <person name="Simon A."/>
            <person name="Yun M.H."/>
        </authorList>
    </citation>
    <scope>NUCLEOTIDE SEQUENCE</scope>
    <source>
        <strain evidence="2">20211129_DDA</strain>
        <tissue evidence="2">Liver</tissue>
    </source>
</reference>
<evidence type="ECO:0000313" key="2">
    <source>
        <dbReference type="EMBL" id="KAJ1191923.1"/>
    </source>
</evidence>
<feature type="region of interest" description="Disordered" evidence="1">
    <location>
        <begin position="13"/>
        <end position="57"/>
    </location>
</feature>
<accession>A0AAV7USS7</accession>
<gene>
    <name evidence="2" type="ORF">NDU88_001236</name>
</gene>
<sequence length="66" mass="6858">MPKAVHLAWSLSGLPPAADRAGGPDCGAAKKKEAACSSRAAQRPHQMTKPRGRAARKEKIIGAALI</sequence>
<evidence type="ECO:0000313" key="3">
    <source>
        <dbReference type="Proteomes" id="UP001066276"/>
    </source>
</evidence>
<organism evidence="2 3">
    <name type="scientific">Pleurodeles waltl</name>
    <name type="common">Iberian ribbed newt</name>
    <dbReference type="NCBI Taxonomy" id="8319"/>
    <lineage>
        <taxon>Eukaryota</taxon>
        <taxon>Metazoa</taxon>
        <taxon>Chordata</taxon>
        <taxon>Craniata</taxon>
        <taxon>Vertebrata</taxon>
        <taxon>Euteleostomi</taxon>
        <taxon>Amphibia</taxon>
        <taxon>Batrachia</taxon>
        <taxon>Caudata</taxon>
        <taxon>Salamandroidea</taxon>
        <taxon>Salamandridae</taxon>
        <taxon>Pleurodelinae</taxon>
        <taxon>Pleurodeles</taxon>
    </lineage>
</organism>